<dbReference type="SUPFAM" id="SSF50182">
    <property type="entry name" value="Sm-like ribonucleoproteins"/>
    <property type="match status" value="1"/>
</dbReference>
<dbReference type="AlphaFoldDB" id="A0A2S9YXK1"/>
<keyword evidence="4 6" id="KW-0472">Membrane</keyword>
<evidence type="ECO:0000313" key="9">
    <source>
        <dbReference type="Proteomes" id="UP000238823"/>
    </source>
</evidence>
<feature type="domain" description="Mechanosensitive ion channel MscS" evidence="7">
    <location>
        <begin position="118"/>
        <end position="173"/>
    </location>
</feature>
<evidence type="ECO:0000259" key="7">
    <source>
        <dbReference type="Pfam" id="PF00924"/>
    </source>
</evidence>
<dbReference type="Pfam" id="PF00924">
    <property type="entry name" value="MS_channel_2nd"/>
    <property type="match status" value="1"/>
</dbReference>
<dbReference type="InterPro" id="IPR045275">
    <property type="entry name" value="MscS_archaea/bacteria_type"/>
</dbReference>
<feature type="transmembrane region" description="Helical" evidence="6">
    <location>
        <begin position="35"/>
        <end position="58"/>
    </location>
</feature>
<evidence type="ECO:0000256" key="1">
    <source>
        <dbReference type="ARBA" id="ARBA00004370"/>
    </source>
</evidence>
<protein>
    <submittedName>
        <fullName evidence="8">Mechanosensitive ion channel</fullName>
    </submittedName>
</protein>
<dbReference type="PANTHER" id="PTHR30221:SF1">
    <property type="entry name" value="SMALL-CONDUCTANCE MECHANOSENSITIVE CHANNEL"/>
    <property type="match status" value="1"/>
</dbReference>
<name>A0A2S9YXK1_9BACT</name>
<reference evidence="8 9" key="1">
    <citation type="submission" date="2018-03" db="EMBL/GenBank/DDBJ databases">
        <title>Draft Genome Sequences of the Obligatory Marine Myxobacteria Enhygromyxa salina SWB007.</title>
        <authorList>
            <person name="Poehlein A."/>
            <person name="Moghaddam J.A."/>
            <person name="Harms H."/>
            <person name="Alanjari M."/>
            <person name="Koenig G.M."/>
            <person name="Daniel R."/>
            <person name="Schaeberle T.F."/>
        </authorList>
    </citation>
    <scope>NUCLEOTIDE SEQUENCE [LARGE SCALE GENOMIC DNA]</scope>
    <source>
        <strain evidence="8 9">SWB007</strain>
    </source>
</reference>
<dbReference type="InterPro" id="IPR023408">
    <property type="entry name" value="MscS_beta-dom_sf"/>
</dbReference>
<dbReference type="EMBL" id="PVNL01000012">
    <property type="protein sequence ID" value="PRQ09825.1"/>
    <property type="molecule type" value="Genomic_DNA"/>
</dbReference>
<feature type="transmembrane region" description="Helical" evidence="6">
    <location>
        <begin position="70"/>
        <end position="89"/>
    </location>
</feature>
<evidence type="ECO:0000256" key="5">
    <source>
        <dbReference type="SAM" id="MobiDB-lite"/>
    </source>
</evidence>
<evidence type="ECO:0000256" key="2">
    <source>
        <dbReference type="ARBA" id="ARBA00022692"/>
    </source>
</evidence>
<feature type="transmembrane region" description="Helical" evidence="6">
    <location>
        <begin position="95"/>
        <end position="113"/>
    </location>
</feature>
<dbReference type="OrthoDB" id="5510018at2"/>
<feature type="compositionally biased region" description="Gly residues" evidence="5">
    <location>
        <begin position="277"/>
        <end position="291"/>
    </location>
</feature>
<evidence type="ECO:0000256" key="3">
    <source>
        <dbReference type="ARBA" id="ARBA00022989"/>
    </source>
</evidence>
<dbReference type="Proteomes" id="UP000238823">
    <property type="component" value="Unassembled WGS sequence"/>
</dbReference>
<evidence type="ECO:0000256" key="4">
    <source>
        <dbReference type="ARBA" id="ARBA00023136"/>
    </source>
</evidence>
<dbReference type="InterPro" id="IPR010920">
    <property type="entry name" value="LSM_dom_sf"/>
</dbReference>
<dbReference type="GO" id="GO:0016020">
    <property type="term" value="C:membrane"/>
    <property type="evidence" value="ECO:0007669"/>
    <property type="project" value="UniProtKB-SubCell"/>
</dbReference>
<dbReference type="RefSeq" id="WP_106087527.1">
    <property type="nucleotide sequence ID" value="NZ_PVNL01000012.1"/>
</dbReference>
<evidence type="ECO:0000313" key="8">
    <source>
        <dbReference type="EMBL" id="PRQ09825.1"/>
    </source>
</evidence>
<comment type="subcellular location">
    <subcellularLocation>
        <location evidence="1">Membrane</location>
    </subcellularLocation>
</comment>
<organism evidence="8 9">
    <name type="scientific">Enhygromyxa salina</name>
    <dbReference type="NCBI Taxonomy" id="215803"/>
    <lineage>
        <taxon>Bacteria</taxon>
        <taxon>Pseudomonadati</taxon>
        <taxon>Myxococcota</taxon>
        <taxon>Polyangia</taxon>
        <taxon>Nannocystales</taxon>
        <taxon>Nannocystaceae</taxon>
        <taxon>Enhygromyxa</taxon>
    </lineage>
</organism>
<comment type="caution">
    <text evidence="8">The sequence shown here is derived from an EMBL/GenBank/DDBJ whole genome shotgun (WGS) entry which is preliminary data.</text>
</comment>
<dbReference type="GO" id="GO:0008381">
    <property type="term" value="F:mechanosensitive monoatomic ion channel activity"/>
    <property type="evidence" value="ECO:0007669"/>
    <property type="project" value="InterPro"/>
</dbReference>
<keyword evidence="2 6" id="KW-0812">Transmembrane</keyword>
<gene>
    <name evidence="8" type="ORF">ENSA7_04360</name>
</gene>
<evidence type="ECO:0000256" key="6">
    <source>
        <dbReference type="SAM" id="Phobius"/>
    </source>
</evidence>
<dbReference type="Gene3D" id="2.30.30.60">
    <property type="match status" value="1"/>
</dbReference>
<sequence length="297" mass="31597">MDKSLALQAPLSLGARLLAEFDALLHISPLGLGIWLAFVLGVAWALAWAGPAIVRMVWRLGRDPRRRLGLLASGLRVLGLLVGVAGVLRPVFSRAPTLGVVAVLIMIVLAGLATPTQVRNLASGLSLATRSRVREGDLVTLGELEGTIREIGLLRVGLRTIDGGITHVPAAEFDRVAVTVGSRRAAMPIEAQVIAGPGFDELGLERLRRALWMSVYRRANSDLRLTHDPQTGLVEVRMDTWAATTAVDVQRHLRVLLFELTRSVTEAGEPTGDRPGEGSGEGSGELSGGAAGQELRA</sequence>
<accession>A0A2S9YXK1</accession>
<proteinExistence type="predicted"/>
<dbReference type="PANTHER" id="PTHR30221">
    <property type="entry name" value="SMALL-CONDUCTANCE MECHANOSENSITIVE CHANNEL"/>
    <property type="match status" value="1"/>
</dbReference>
<keyword evidence="3 6" id="KW-1133">Transmembrane helix</keyword>
<dbReference type="InterPro" id="IPR006685">
    <property type="entry name" value="MscS_channel_2nd"/>
</dbReference>
<feature type="region of interest" description="Disordered" evidence="5">
    <location>
        <begin position="266"/>
        <end position="297"/>
    </location>
</feature>